<dbReference type="RefSeq" id="WP_137067130.1">
    <property type="nucleotide sequence ID" value="NZ_CP040748.1"/>
</dbReference>
<evidence type="ECO:0000313" key="3">
    <source>
        <dbReference type="Proteomes" id="UP000307808"/>
    </source>
</evidence>
<reference evidence="2 3" key="1">
    <citation type="submission" date="2019-04" db="EMBL/GenBank/DDBJ databases">
        <authorList>
            <person name="Dong K."/>
        </authorList>
    </citation>
    <scope>NUCLEOTIDE SEQUENCE [LARGE SCALE GENOMIC DNA]</scope>
    <source>
        <strain evidence="3">dk3543</strain>
    </source>
</reference>
<feature type="transmembrane region" description="Helical" evidence="1">
    <location>
        <begin position="97"/>
        <end position="118"/>
    </location>
</feature>
<accession>A0A4U2YJG0</accession>
<feature type="transmembrane region" description="Helical" evidence="1">
    <location>
        <begin position="170"/>
        <end position="191"/>
    </location>
</feature>
<keyword evidence="1" id="KW-0812">Transmembrane</keyword>
<keyword evidence="1" id="KW-0472">Membrane</keyword>
<name>A0A4U2YJG0_9ACTN</name>
<dbReference type="Proteomes" id="UP000307808">
    <property type="component" value="Unassembled WGS sequence"/>
</dbReference>
<gene>
    <name evidence="2" type="ORF">FC770_15065</name>
</gene>
<protein>
    <submittedName>
        <fullName evidence="2">Uncharacterized protein</fullName>
    </submittedName>
</protein>
<evidence type="ECO:0000256" key="1">
    <source>
        <dbReference type="SAM" id="Phobius"/>
    </source>
</evidence>
<comment type="caution">
    <text evidence="2">The sequence shown here is derived from an EMBL/GenBank/DDBJ whole genome shotgun (WGS) entry which is preliminary data.</text>
</comment>
<proteinExistence type="predicted"/>
<dbReference type="EMBL" id="SZPY01000004">
    <property type="protein sequence ID" value="TKI60824.1"/>
    <property type="molecule type" value="Genomic_DNA"/>
</dbReference>
<feature type="transmembrane region" description="Helical" evidence="1">
    <location>
        <begin position="40"/>
        <end position="58"/>
    </location>
</feature>
<organism evidence="2 3">
    <name type="scientific">Nocardioides jishulii</name>
    <dbReference type="NCBI Taxonomy" id="2575440"/>
    <lineage>
        <taxon>Bacteria</taxon>
        <taxon>Bacillati</taxon>
        <taxon>Actinomycetota</taxon>
        <taxon>Actinomycetes</taxon>
        <taxon>Propionibacteriales</taxon>
        <taxon>Nocardioidaceae</taxon>
        <taxon>Nocardioides</taxon>
    </lineage>
</organism>
<evidence type="ECO:0000313" key="2">
    <source>
        <dbReference type="EMBL" id="TKI60824.1"/>
    </source>
</evidence>
<sequence>MDERRRTGLAVTLAVAALVALGWGGFVHLDGEMVQPTTNTYAWVALALLTAAVALAWPSPLARRGVALVVAAALLVMAVGYSLVSFRFVYVSGDFEYVWLTTGLVLLMWALLTERFVVRSGDRRQLTPAARGLAWVVATLALVTLGFWLGMVWYEQAECSGPSEADECDVAVIGGLAGAVTAAVVMAVAWLTSVGLRRAKPASA</sequence>
<keyword evidence="3" id="KW-1185">Reference proteome</keyword>
<dbReference type="AlphaFoldDB" id="A0A4U2YJG0"/>
<feature type="transmembrane region" description="Helical" evidence="1">
    <location>
        <begin position="130"/>
        <end position="150"/>
    </location>
</feature>
<feature type="transmembrane region" description="Helical" evidence="1">
    <location>
        <begin position="65"/>
        <end position="91"/>
    </location>
</feature>
<keyword evidence="1" id="KW-1133">Transmembrane helix</keyword>